<protein>
    <submittedName>
        <fullName evidence="3">Uncharacterized protein</fullName>
    </submittedName>
</protein>
<feature type="compositionally biased region" description="Low complexity" evidence="1">
    <location>
        <begin position="553"/>
        <end position="563"/>
    </location>
</feature>
<dbReference type="AlphaFoldDB" id="A0A7H8N1K3"/>
<feature type="transmembrane region" description="Helical" evidence="2">
    <location>
        <begin position="335"/>
        <end position="357"/>
    </location>
</feature>
<dbReference type="EMBL" id="CP054929">
    <property type="protein sequence ID" value="QKW48193.1"/>
    <property type="molecule type" value="Genomic_DNA"/>
</dbReference>
<name>A0A7H8N1K3_9ACTN</name>
<evidence type="ECO:0000256" key="2">
    <source>
        <dbReference type="SAM" id="Phobius"/>
    </source>
</evidence>
<gene>
    <name evidence="3" type="ORF">HUT08_24935</name>
</gene>
<feature type="transmembrane region" description="Helical" evidence="2">
    <location>
        <begin position="484"/>
        <end position="505"/>
    </location>
</feature>
<evidence type="ECO:0000313" key="3">
    <source>
        <dbReference type="EMBL" id="QKW48193.1"/>
    </source>
</evidence>
<keyword evidence="2" id="KW-1133">Transmembrane helix</keyword>
<evidence type="ECO:0000313" key="4">
    <source>
        <dbReference type="Proteomes" id="UP000509303"/>
    </source>
</evidence>
<feature type="compositionally biased region" description="Basic and acidic residues" evidence="1">
    <location>
        <begin position="1"/>
        <end position="29"/>
    </location>
</feature>
<reference evidence="3 4" key="1">
    <citation type="submission" date="2020-06" db="EMBL/GenBank/DDBJ databases">
        <title>Genome mining for natural products.</title>
        <authorList>
            <person name="Zhang B."/>
            <person name="Shi J."/>
            <person name="Ge H."/>
        </authorList>
    </citation>
    <scope>NUCLEOTIDE SEQUENCE [LARGE SCALE GENOMIC DNA]</scope>
    <source>
        <strain evidence="3 4">NA00687</strain>
    </source>
</reference>
<evidence type="ECO:0000256" key="1">
    <source>
        <dbReference type="SAM" id="MobiDB-lite"/>
    </source>
</evidence>
<keyword evidence="2" id="KW-0812">Transmembrane</keyword>
<feature type="region of interest" description="Disordered" evidence="1">
    <location>
        <begin position="517"/>
        <end position="597"/>
    </location>
</feature>
<keyword evidence="4" id="KW-1185">Reference proteome</keyword>
<keyword evidence="2" id="KW-0472">Membrane</keyword>
<feature type="region of interest" description="Disordered" evidence="1">
    <location>
        <begin position="1"/>
        <end position="56"/>
    </location>
</feature>
<feature type="transmembrane region" description="Helical" evidence="2">
    <location>
        <begin position="447"/>
        <end position="464"/>
    </location>
</feature>
<feature type="region of interest" description="Disordered" evidence="1">
    <location>
        <begin position="117"/>
        <end position="145"/>
    </location>
</feature>
<feature type="transmembrane region" description="Helical" evidence="2">
    <location>
        <begin position="417"/>
        <end position="435"/>
    </location>
</feature>
<proteinExistence type="predicted"/>
<dbReference type="RefSeq" id="WP_176159890.1">
    <property type="nucleotide sequence ID" value="NZ_CP054929.1"/>
</dbReference>
<organism evidence="3 4">
    <name type="scientific">Streptomyces buecherae</name>
    <dbReference type="NCBI Taxonomy" id="2763006"/>
    <lineage>
        <taxon>Bacteria</taxon>
        <taxon>Bacillati</taxon>
        <taxon>Actinomycetota</taxon>
        <taxon>Actinomycetes</taxon>
        <taxon>Kitasatosporales</taxon>
        <taxon>Streptomycetaceae</taxon>
        <taxon>Streptomyces</taxon>
    </lineage>
</organism>
<feature type="compositionally biased region" description="Low complexity" evidence="1">
    <location>
        <begin position="120"/>
        <end position="145"/>
    </location>
</feature>
<accession>A0A7H8N1K3</accession>
<feature type="transmembrane region" description="Helical" evidence="2">
    <location>
        <begin position="255"/>
        <end position="276"/>
    </location>
</feature>
<dbReference type="Proteomes" id="UP000509303">
    <property type="component" value="Chromosome"/>
</dbReference>
<feature type="transmembrane region" description="Helical" evidence="2">
    <location>
        <begin position="378"/>
        <end position="405"/>
    </location>
</feature>
<feature type="compositionally biased region" description="Basic and acidic residues" evidence="1">
    <location>
        <begin position="47"/>
        <end position="56"/>
    </location>
</feature>
<sequence>MPSNEARSDETPSNEARSDEAPSDDERPAPARSAGAGPSGPGAGRARPGERRRGRYVDPVRQLLHQHRELCERAVDPWEIAAGLEARGVGDRSAARYRHRDVFSLAEELYARTPRAGALADDTAPRSAAGAAGADHSGAPAATPPVASAYPHPYPAPHAYENAPYSYAPDAYPPYAYPPYAYAPFAHAPCGHAALASPPYGSPARPPAGAPFACSRASTPRADGAACDGAPGRGAARWESASASARRSRRVPWRWGLGPVWWCWLFGFLLGGNWLLTEALAGALGAGWRTGQPPYPSLPGLGGWLDPHGWLDLQGWPDFHEWRGSDGWRRVAPGAVGVAALIGAWPPAVWCARWFAARTRRELWASRELAVFAAGARRAFAGALALFGCALGALLVAAWCARSWFGFGPRPGFGPGAALAAGALGLLLFVARLLAAHGFRRAARRGLALACGIEAAAVAAALAAEAPRGAGLARPVERLVAVGGPAAVTTLACATGALVLGAYALGALARPWAHATDAHPPAGARPRAYDTGPSTRGGHPAAPDTGAHRTPVRDATSTRTATDGTRRRGAVPREIGAGSPAPCEGWARRSRGPAVSP</sequence>